<evidence type="ECO:0000313" key="7">
    <source>
        <dbReference type="EMBL" id="KAE9080566.1"/>
    </source>
</evidence>
<dbReference type="Proteomes" id="UP000440367">
    <property type="component" value="Unassembled WGS sequence"/>
</dbReference>
<evidence type="ECO:0000313" key="20">
    <source>
        <dbReference type="Proteomes" id="UP000460718"/>
    </source>
</evidence>
<dbReference type="EMBL" id="QXFX01002113">
    <property type="protein sequence ID" value="KAE9080566.1"/>
    <property type="molecule type" value="Genomic_DNA"/>
</dbReference>
<gene>
    <name evidence="12" type="ORF">PF001_g22785</name>
    <name evidence="10" type="ORF">PF002_g26521</name>
    <name evidence="11" type="ORF">PF004_g21498</name>
    <name evidence="9" type="ORF">PF005_g23218</name>
    <name evidence="8" type="ORF">PF006_g23993</name>
    <name evidence="6" type="ORF">PF007_g23399</name>
    <name evidence="13" type="ORF">PF008_g22815</name>
    <name evidence="4" type="ORF">PF009_g24300</name>
    <name evidence="7" type="ORF">PF010_g22331</name>
    <name evidence="5" type="ORF">PF011_g24848</name>
</gene>
<evidence type="ECO:0000313" key="17">
    <source>
        <dbReference type="Proteomes" id="UP000440367"/>
    </source>
</evidence>
<evidence type="ECO:0000313" key="15">
    <source>
        <dbReference type="Proteomes" id="UP000433483"/>
    </source>
</evidence>
<evidence type="ECO:0000256" key="1">
    <source>
        <dbReference type="ARBA" id="ARBA00022723"/>
    </source>
</evidence>
<reference evidence="14 15" key="1">
    <citation type="submission" date="2018-08" db="EMBL/GenBank/DDBJ databases">
        <title>Genomic investigation of the strawberry pathogen Phytophthora fragariae indicates pathogenicity is determined by transcriptional variation in three key races.</title>
        <authorList>
            <person name="Adams T.M."/>
            <person name="Armitage A.D."/>
            <person name="Sobczyk M.K."/>
            <person name="Bates H.J."/>
            <person name="Dunwell J.M."/>
            <person name="Nellist C.F."/>
            <person name="Harrison R.J."/>
        </authorList>
    </citation>
    <scope>NUCLEOTIDE SEQUENCE [LARGE SCALE GENOMIC DNA]</scope>
    <source>
        <strain evidence="12 16">A4</strain>
        <strain evidence="10 17">BC-1</strain>
        <strain evidence="11 21">BC-23</strain>
        <strain evidence="9 15">NOV-27</strain>
        <strain evidence="8 18">NOV-5</strain>
        <strain evidence="6 19">NOV-71</strain>
        <strain evidence="13 22">NOV-77</strain>
        <strain evidence="4 14">NOV-9</strain>
        <strain evidence="7 23">ONT-3</strain>
        <strain evidence="5 20">SCRP245</strain>
    </source>
</reference>
<evidence type="ECO:0000313" key="10">
    <source>
        <dbReference type="EMBL" id="KAE9184128.1"/>
    </source>
</evidence>
<dbReference type="PANTHER" id="PTHR46594:SF4">
    <property type="entry name" value="P-TYPE CATION-TRANSPORTING ATPASE"/>
    <property type="match status" value="1"/>
</dbReference>
<evidence type="ECO:0000313" key="18">
    <source>
        <dbReference type="Proteomes" id="UP000440732"/>
    </source>
</evidence>
<evidence type="ECO:0000313" key="4">
    <source>
        <dbReference type="EMBL" id="KAE8925494.1"/>
    </source>
</evidence>
<dbReference type="EMBL" id="QXFY01002206">
    <property type="protein sequence ID" value="KAE9301224.1"/>
    <property type="molecule type" value="Genomic_DNA"/>
</dbReference>
<dbReference type="Proteomes" id="UP000429523">
    <property type="component" value="Unassembled WGS sequence"/>
</dbReference>
<evidence type="ECO:0000313" key="13">
    <source>
        <dbReference type="EMBL" id="KAE9301224.1"/>
    </source>
</evidence>
<dbReference type="Proteomes" id="UP000488956">
    <property type="component" value="Unassembled WGS sequence"/>
</dbReference>
<protein>
    <recommendedName>
        <fullName evidence="3">P-type ATPase A domain-containing protein</fullName>
    </recommendedName>
</protein>
<keyword evidence="2" id="KW-0812">Transmembrane</keyword>
<dbReference type="EMBL" id="QXGD01002790">
    <property type="protein sequence ID" value="KAE9184128.1"/>
    <property type="molecule type" value="Genomic_DNA"/>
</dbReference>
<accession>A0A6A3WIK7</accession>
<evidence type="ECO:0000313" key="19">
    <source>
        <dbReference type="Proteomes" id="UP000441208"/>
    </source>
</evidence>
<dbReference type="PANTHER" id="PTHR46594">
    <property type="entry name" value="P-TYPE CATION-TRANSPORTING ATPASE"/>
    <property type="match status" value="1"/>
</dbReference>
<dbReference type="AlphaFoldDB" id="A0A6A3WIK7"/>
<dbReference type="EMBL" id="QXGB01002183">
    <property type="protein sequence ID" value="KAE9180577.1"/>
    <property type="molecule type" value="Genomic_DNA"/>
</dbReference>
<sequence>MGMDFLVVAGTTISYTYSFVSMVGSALHENYKSHHFFESSAMLLTFVTLGKYMESMAKGKTADALSELAKLQPKTALLIVNGKRDREIPIELVQQGDLLRILPGASIPTDAIVSIKTALPAQSSSSIG</sequence>
<dbReference type="OrthoDB" id="432719at2759"/>
<keyword evidence="15" id="KW-1185">Reference proteome</keyword>
<dbReference type="EMBL" id="QXGA01002564">
    <property type="protein sequence ID" value="KAE9095505.1"/>
    <property type="molecule type" value="Genomic_DNA"/>
</dbReference>
<comment type="caution">
    <text evidence="9">The sequence shown here is derived from an EMBL/GenBank/DDBJ whole genome shotgun (WGS) entry which is preliminary data.</text>
</comment>
<dbReference type="EMBL" id="QXFW01002904">
    <property type="protein sequence ID" value="KAE8974479.1"/>
    <property type="molecule type" value="Genomic_DNA"/>
</dbReference>
<dbReference type="EMBL" id="QXGE01002244">
    <property type="protein sequence ID" value="KAE9283569.1"/>
    <property type="molecule type" value="Genomic_DNA"/>
</dbReference>
<dbReference type="Proteomes" id="UP000437068">
    <property type="component" value="Unassembled WGS sequence"/>
</dbReference>
<proteinExistence type="predicted"/>
<evidence type="ECO:0000313" key="16">
    <source>
        <dbReference type="Proteomes" id="UP000437068"/>
    </source>
</evidence>
<evidence type="ECO:0000313" key="22">
    <source>
        <dbReference type="Proteomes" id="UP000486351"/>
    </source>
</evidence>
<name>A0A6A3WIK7_9STRA</name>
<dbReference type="EMBL" id="QXGC01002036">
    <property type="protein sequence ID" value="KAE9191824.1"/>
    <property type="molecule type" value="Genomic_DNA"/>
</dbReference>
<feature type="transmembrane region" description="Helical" evidence="2">
    <location>
        <begin position="6"/>
        <end position="27"/>
    </location>
</feature>
<keyword evidence="2" id="KW-0472">Membrane</keyword>
<evidence type="ECO:0000259" key="3">
    <source>
        <dbReference type="Pfam" id="PF00122"/>
    </source>
</evidence>
<evidence type="ECO:0000313" key="23">
    <source>
        <dbReference type="Proteomes" id="UP000488956"/>
    </source>
</evidence>
<dbReference type="Proteomes" id="UP000476176">
    <property type="component" value="Unassembled WGS sequence"/>
</dbReference>
<dbReference type="GO" id="GO:0046872">
    <property type="term" value="F:metal ion binding"/>
    <property type="evidence" value="ECO:0007669"/>
    <property type="project" value="UniProtKB-KW"/>
</dbReference>
<evidence type="ECO:0000313" key="8">
    <source>
        <dbReference type="EMBL" id="KAE9095505.1"/>
    </source>
</evidence>
<evidence type="ECO:0000313" key="9">
    <source>
        <dbReference type="EMBL" id="KAE9180577.1"/>
    </source>
</evidence>
<evidence type="ECO:0000313" key="11">
    <source>
        <dbReference type="EMBL" id="KAE9191824.1"/>
    </source>
</evidence>
<feature type="domain" description="P-type ATPase A" evidence="3">
    <location>
        <begin position="71"/>
        <end position="114"/>
    </location>
</feature>
<evidence type="ECO:0000313" key="14">
    <source>
        <dbReference type="Proteomes" id="UP000429523"/>
    </source>
</evidence>
<keyword evidence="2" id="KW-1133">Transmembrane helix</keyword>
<dbReference type="Gene3D" id="2.70.150.10">
    <property type="entry name" value="Calcium-transporting ATPase, cytoplasmic transduction domain A"/>
    <property type="match status" value="1"/>
</dbReference>
<dbReference type="InterPro" id="IPR059000">
    <property type="entry name" value="ATPase_P-type_domA"/>
</dbReference>
<keyword evidence="1" id="KW-0479">Metal-binding</keyword>
<dbReference type="EMBL" id="QXGF01002251">
    <property type="protein sequence ID" value="KAE8925494.1"/>
    <property type="molecule type" value="Genomic_DNA"/>
</dbReference>
<evidence type="ECO:0000313" key="5">
    <source>
        <dbReference type="EMBL" id="KAE8974479.1"/>
    </source>
</evidence>
<organism evidence="9 15">
    <name type="scientific">Phytophthora fragariae</name>
    <dbReference type="NCBI Taxonomy" id="53985"/>
    <lineage>
        <taxon>Eukaryota</taxon>
        <taxon>Sar</taxon>
        <taxon>Stramenopiles</taxon>
        <taxon>Oomycota</taxon>
        <taxon>Peronosporomycetes</taxon>
        <taxon>Peronosporales</taxon>
        <taxon>Peronosporaceae</taxon>
        <taxon>Phytophthora</taxon>
    </lineage>
</organism>
<evidence type="ECO:0000313" key="6">
    <source>
        <dbReference type="EMBL" id="KAE9079550.1"/>
    </source>
</evidence>
<dbReference type="Pfam" id="PF00122">
    <property type="entry name" value="E1-E2_ATPase"/>
    <property type="match status" value="1"/>
</dbReference>
<dbReference type="Proteomes" id="UP000460718">
    <property type="component" value="Unassembled WGS sequence"/>
</dbReference>
<dbReference type="Proteomes" id="UP000441208">
    <property type="component" value="Unassembled WGS sequence"/>
</dbReference>
<dbReference type="Proteomes" id="UP000433483">
    <property type="component" value="Unassembled WGS sequence"/>
</dbReference>
<dbReference type="Proteomes" id="UP000440732">
    <property type="component" value="Unassembled WGS sequence"/>
</dbReference>
<evidence type="ECO:0000256" key="2">
    <source>
        <dbReference type="SAM" id="Phobius"/>
    </source>
</evidence>
<evidence type="ECO:0000313" key="21">
    <source>
        <dbReference type="Proteomes" id="UP000476176"/>
    </source>
</evidence>
<evidence type="ECO:0000313" key="12">
    <source>
        <dbReference type="EMBL" id="KAE9283569.1"/>
    </source>
</evidence>
<dbReference type="Proteomes" id="UP000486351">
    <property type="component" value="Unassembled WGS sequence"/>
</dbReference>
<dbReference type="EMBL" id="QXFZ01002206">
    <property type="protein sequence ID" value="KAE9079550.1"/>
    <property type="molecule type" value="Genomic_DNA"/>
</dbReference>